<dbReference type="InterPro" id="IPR040102">
    <property type="entry name" value="WDR41"/>
</dbReference>
<dbReference type="SMART" id="SM00320">
    <property type="entry name" value="WD40"/>
    <property type="match status" value="3"/>
</dbReference>
<gene>
    <name evidence="3" type="primary">20205188</name>
    <name evidence="2" type="ORF">HELRODRAFT_174976</name>
</gene>
<dbReference type="GO" id="GO:0010506">
    <property type="term" value="P:regulation of autophagy"/>
    <property type="evidence" value="ECO:0007669"/>
    <property type="project" value="InterPro"/>
</dbReference>
<reference evidence="2 4" key="2">
    <citation type="journal article" date="2013" name="Nature">
        <title>Insights into bilaterian evolution from three spiralian genomes.</title>
        <authorList>
            <person name="Simakov O."/>
            <person name="Marletaz F."/>
            <person name="Cho S.J."/>
            <person name="Edsinger-Gonzales E."/>
            <person name="Havlak P."/>
            <person name="Hellsten U."/>
            <person name="Kuo D.H."/>
            <person name="Larsson T."/>
            <person name="Lv J."/>
            <person name="Arendt D."/>
            <person name="Savage R."/>
            <person name="Osoegawa K."/>
            <person name="de Jong P."/>
            <person name="Grimwood J."/>
            <person name="Chapman J.A."/>
            <person name="Shapiro H."/>
            <person name="Aerts A."/>
            <person name="Otillar R.P."/>
            <person name="Terry A.Y."/>
            <person name="Boore J.L."/>
            <person name="Grigoriev I.V."/>
            <person name="Lindberg D.R."/>
            <person name="Seaver E.C."/>
            <person name="Weisblat D.A."/>
            <person name="Putnam N.H."/>
            <person name="Rokhsar D.S."/>
        </authorList>
    </citation>
    <scope>NUCLEOTIDE SEQUENCE</scope>
</reference>
<evidence type="ECO:0000313" key="4">
    <source>
        <dbReference type="Proteomes" id="UP000015101"/>
    </source>
</evidence>
<dbReference type="EnsemblMetazoa" id="HelroT174976">
    <property type="protein sequence ID" value="HelroP174976"/>
    <property type="gene ID" value="HelroG174976"/>
</dbReference>
<dbReference type="AlphaFoldDB" id="T1F8N9"/>
<evidence type="ECO:0000256" key="1">
    <source>
        <dbReference type="SAM" id="MobiDB-lite"/>
    </source>
</evidence>
<dbReference type="InterPro" id="IPR036322">
    <property type="entry name" value="WD40_repeat_dom_sf"/>
</dbReference>
<dbReference type="RefSeq" id="XP_009020653.1">
    <property type="nucleotide sequence ID" value="XM_009022405.1"/>
</dbReference>
<dbReference type="OrthoDB" id="273067at2759"/>
<reference evidence="4" key="1">
    <citation type="submission" date="2012-12" db="EMBL/GenBank/DDBJ databases">
        <authorList>
            <person name="Hellsten U."/>
            <person name="Grimwood J."/>
            <person name="Chapman J.A."/>
            <person name="Shapiro H."/>
            <person name="Aerts A."/>
            <person name="Otillar R.P."/>
            <person name="Terry A.Y."/>
            <person name="Boore J.L."/>
            <person name="Simakov O."/>
            <person name="Marletaz F."/>
            <person name="Cho S.-J."/>
            <person name="Edsinger-Gonzales E."/>
            <person name="Havlak P."/>
            <person name="Kuo D.-H."/>
            <person name="Larsson T."/>
            <person name="Lv J."/>
            <person name="Arendt D."/>
            <person name="Savage R."/>
            <person name="Osoegawa K."/>
            <person name="de Jong P."/>
            <person name="Lindberg D.R."/>
            <person name="Seaver E.C."/>
            <person name="Weisblat D.A."/>
            <person name="Putnam N.H."/>
            <person name="Grigoriev I.V."/>
            <person name="Rokhsar D.S."/>
        </authorList>
    </citation>
    <scope>NUCLEOTIDE SEQUENCE</scope>
</reference>
<dbReference type="InterPro" id="IPR001680">
    <property type="entry name" value="WD40_rpt"/>
</dbReference>
<reference evidence="3" key="3">
    <citation type="submission" date="2015-06" db="UniProtKB">
        <authorList>
            <consortium name="EnsemblMetazoa"/>
        </authorList>
    </citation>
    <scope>IDENTIFICATION</scope>
</reference>
<dbReference type="PANTHER" id="PTHR22805:SF2">
    <property type="entry name" value="WD REPEAT-CONTAINING PROTEIN 41"/>
    <property type="match status" value="1"/>
</dbReference>
<dbReference type="HOGENOM" id="CLU_785907_0_0_1"/>
<dbReference type="OMA" id="LLAWHID"/>
<dbReference type="GeneID" id="20205188"/>
<dbReference type="Gene3D" id="2.130.10.10">
    <property type="entry name" value="YVTN repeat-like/Quinoprotein amine dehydrogenase"/>
    <property type="match status" value="2"/>
</dbReference>
<feature type="region of interest" description="Disordered" evidence="1">
    <location>
        <begin position="149"/>
        <end position="169"/>
    </location>
</feature>
<dbReference type="CTD" id="20205188"/>
<dbReference type="Proteomes" id="UP000015101">
    <property type="component" value="Unassembled WGS sequence"/>
</dbReference>
<dbReference type="eggNOG" id="ENOG502QURA">
    <property type="taxonomic scope" value="Eukaryota"/>
</dbReference>
<accession>T1F8N9</accession>
<dbReference type="STRING" id="6412.T1F8N9"/>
<keyword evidence="4" id="KW-1185">Reference proteome</keyword>
<dbReference type="Pfam" id="PF00400">
    <property type="entry name" value="WD40"/>
    <property type="match status" value="1"/>
</dbReference>
<dbReference type="SUPFAM" id="SSF50978">
    <property type="entry name" value="WD40 repeat-like"/>
    <property type="match status" value="1"/>
</dbReference>
<dbReference type="KEGG" id="hro:HELRODRAFT_174976"/>
<sequence>MVLSNVFDQATVFKPHTDFARHLEKIDEKRHCQGYAKKYCSGGDDGSIVIIDTEKRKIVQKLNGHTRPIACLHAKAVLISIPIFSNYFFSGGEKLLAWHIDKGMIDSCKPVENEDISFMLSFRNQFILIAVDNYVVVIEVLKNDKKAKKIKDGDDNEEGDNDDDDDNDVTPSFNLQNQLKLASHRETITALNKIDDDCFLTGSLDGSIYQWSVNNNWSPVHRYNYVDGYLGDMRIYPYSVQSIITVGKFIIAGHGNSIHIYDAVAKSLVVSKATAHDSKITYLSTLYQGVKHGDLMIESLGTCSLHSASVMKCIAVEPNKFLSCSNDFRVILWMDGFSENRMIYKRLRHMMPY</sequence>
<dbReference type="EMBL" id="KB096785">
    <property type="protein sequence ID" value="ESO01417.1"/>
    <property type="molecule type" value="Genomic_DNA"/>
</dbReference>
<dbReference type="PANTHER" id="PTHR22805">
    <property type="entry name" value="WDR41-RELATED"/>
    <property type="match status" value="1"/>
</dbReference>
<protein>
    <recommendedName>
        <fullName evidence="5">Anaphase-promoting complex subunit 4 WD40 domain-containing protein</fullName>
    </recommendedName>
</protein>
<name>T1F8N9_HELRO</name>
<dbReference type="EMBL" id="AMQM01005099">
    <property type="status" value="NOT_ANNOTATED_CDS"/>
    <property type="molecule type" value="Genomic_DNA"/>
</dbReference>
<evidence type="ECO:0008006" key="5">
    <source>
        <dbReference type="Google" id="ProtNLM"/>
    </source>
</evidence>
<organism evidence="3 4">
    <name type="scientific">Helobdella robusta</name>
    <name type="common">Californian leech</name>
    <dbReference type="NCBI Taxonomy" id="6412"/>
    <lineage>
        <taxon>Eukaryota</taxon>
        <taxon>Metazoa</taxon>
        <taxon>Spiralia</taxon>
        <taxon>Lophotrochozoa</taxon>
        <taxon>Annelida</taxon>
        <taxon>Clitellata</taxon>
        <taxon>Hirudinea</taxon>
        <taxon>Rhynchobdellida</taxon>
        <taxon>Glossiphoniidae</taxon>
        <taxon>Helobdella</taxon>
    </lineage>
</organism>
<feature type="compositionally biased region" description="Acidic residues" evidence="1">
    <location>
        <begin position="154"/>
        <end position="168"/>
    </location>
</feature>
<dbReference type="InParanoid" id="T1F8N9"/>
<dbReference type="InterPro" id="IPR015943">
    <property type="entry name" value="WD40/YVTN_repeat-like_dom_sf"/>
</dbReference>
<evidence type="ECO:0000313" key="2">
    <source>
        <dbReference type="EMBL" id="ESO01417.1"/>
    </source>
</evidence>
<evidence type="ECO:0000313" key="3">
    <source>
        <dbReference type="EnsemblMetazoa" id="HelroP174976"/>
    </source>
</evidence>
<proteinExistence type="predicted"/>